<dbReference type="GO" id="GO:0004177">
    <property type="term" value="F:aminopeptidase activity"/>
    <property type="evidence" value="ECO:0007669"/>
    <property type="project" value="TreeGrafter"/>
</dbReference>
<protein>
    <recommendedName>
        <fullName evidence="4">D-aminopeptidase</fullName>
    </recommendedName>
</protein>
<evidence type="ECO:0000313" key="3">
    <source>
        <dbReference type="Proteomes" id="UP001251528"/>
    </source>
</evidence>
<comment type="similarity">
    <text evidence="1">Belongs to the peptidase S58 family.</text>
</comment>
<dbReference type="Proteomes" id="UP001251528">
    <property type="component" value="Unassembled WGS sequence"/>
</dbReference>
<dbReference type="InterPro" id="IPR016117">
    <property type="entry name" value="ArgJ-like_dom_sf"/>
</dbReference>
<proteinExistence type="inferred from homology"/>
<dbReference type="EMBL" id="JASWJB010000007">
    <property type="protein sequence ID" value="KAK2616306.1"/>
    <property type="molecule type" value="Genomic_DNA"/>
</dbReference>
<evidence type="ECO:0008006" key="4">
    <source>
        <dbReference type="Google" id="ProtNLM"/>
    </source>
</evidence>
<reference evidence="2" key="1">
    <citation type="submission" date="2023-06" db="EMBL/GenBank/DDBJ databases">
        <title>Conoideocrella luteorostrata (Hypocreales: Clavicipitaceae), a potential biocontrol fungus for elongate hemlock scale in United States Christmas tree production areas.</title>
        <authorList>
            <person name="Barrett H."/>
            <person name="Lovett B."/>
            <person name="Macias A.M."/>
            <person name="Stajich J.E."/>
            <person name="Kasson M.T."/>
        </authorList>
    </citation>
    <scope>NUCLEOTIDE SEQUENCE</scope>
    <source>
        <strain evidence="2">ARSEF 14590</strain>
    </source>
</reference>
<organism evidence="2 3">
    <name type="scientific">Conoideocrella luteorostrata</name>
    <dbReference type="NCBI Taxonomy" id="1105319"/>
    <lineage>
        <taxon>Eukaryota</taxon>
        <taxon>Fungi</taxon>
        <taxon>Dikarya</taxon>
        <taxon>Ascomycota</taxon>
        <taxon>Pezizomycotina</taxon>
        <taxon>Sordariomycetes</taxon>
        <taxon>Hypocreomycetidae</taxon>
        <taxon>Hypocreales</taxon>
        <taxon>Clavicipitaceae</taxon>
        <taxon>Conoideocrella</taxon>
    </lineage>
</organism>
<sequence length="402" mass="43791">MIITKPSSRIRDWGYAPGRYPTGPLNSVLDVPGVRVGQVDVNDDENDIHTGVTVILPRGIKNTVYVPCYAAVHDMNGMGEWTGLHQIREWGFTRAPIAFTNTVSVGKVYDAIWRWISKYLEEDGHTGMEKFNFIGFPTVGETFDGLMNDIFSSSIEDHHVFEALMRAESQESVLEGNHGGGTAMRSHGFKAGTGTSSRILKDVDGITYTVGVIVQNNYGSMDDLQIDGVPVGKILKKSQQQETSAAPKAPETGKAAEGSCLVLIITDIPLLPHQLRRIAQRAGMGLSQVSGHGVGRNFSGEFFMALSTANSPESPSSWDGNSSLPPFLESDTVATMKTQLIDAVFTAAAEATEEALLNSMTEAQTMKGNGFETKALPRKKVEELLQMYGRGYMRHIETPDSK</sequence>
<dbReference type="SUPFAM" id="SSF56266">
    <property type="entry name" value="DmpA/ArgJ-like"/>
    <property type="match status" value="1"/>
</dbReference>
<dbReference type="PANTHER" id="PTHR36512:SF3">
    <property type="entry name" value="BLR5678 PROTEIN"/>
    <property type="match status" value="1"/>
</dbReference>
<dbReference type="AlphaFoldDB" id="A0AAJ0CYA5"/>
<gene>
    <name evidence="2" type="ORF">QQS21_000740</name>
</gene>
<accession>A0AAJ0CYA5</accession>
<dbReference type="InterPro" id="IPR005321">
    <property type="entry name" value="Peptidase_S58_DmpA"/>
</dbReference>
<dbReference type="PANTHER" id="PTHR36512">
    <property type="entry name" value="D-AMINOPEPTIDASE"/>
    <property type="match status" value="1"/>
</dbReference>
<name>A0AAJ0CYA5_9HYPO</name>
<comment type="caution">
    <text evidence="2">The sequence shown here is derived from an EMBL/GenBank/DDBJ whole genome shotgun (WGS) entry which is preliminary data.</text>
</comment>
<evidence type="ECO:0000256" key="1">
    <source>
        <dbReference type="ARBA" id="ARBA00007068"/>
    </source>
</evidence>
<dbReference type="Pfam" id="PF03576">
    <property type="entry name" value="Peptidase_S58"/>
    <property type="match status" value="1"/>
</dbReference>
<keyword evidence="3" id="KW-1185">Reference proteome</keyword>
<dbReference type="Gene3D" id="3.60.70.12">
    <property type="entry name" value="L-amino peptidase D-ALA esterase/amidase"/>
    <property type="match status" value="1"/>
</dbReference>
<evidence type="ECO:0000313" key="2">
    <source>
        <dbReference type="EMBL" id="KAK2616306.1"/>
    </source>
</evidence>